<dbReference type="Gene3D" id="2.60.120.200">
    <property type="match status" value="1"/>
</dbReference>
<evidence type="ECO:0000313" key="2">
    <source>
        <dbReference type="Proteomes" id="UP000186309"/>
    </source>
</evidence>
<dbReference type="Pfam" id="PF14099">
    <property type="entry name" value="Polysacc_lyase"/>
    <property type="match status" value="1"/>
</dbReference>
<dbReference type="RefSeq" id="WP_083712796.1">
    <property type="nucleotide sequence ID" value="NZ_CP019082.1"/>
</dbReference>
<evidence type="ECO:0000313" key="1">
    <source>
        <dbReference type="EMBL" id="APW60224.1"/>
    </source>
</evidence>
<dbReference type="STRING" id="1387353.BSF38_01691"/>
<accession>A0A1U7CMP5</accession>
<dbReference type="AlphaFoldDB" id="A0A1U7CMP5"/>
<dbReference type="OrthoDB" id="1444191at2"/>
<sequence>MRRKVRQVGLAVAVLLSGAFPRLGPAAAEIVFKADFETGDFSQFSGKSKNIKPGHIEVDSDVVHSGKYAGRFTIHEDDVFNARQLRVQANGPKVTVKEGSDTFVSFYMYMKEPPKDRDNFYYWEGSPPPRYNNVMTWWVEPKADGTGTSIKYGTGNLGRKGVHWEGDFTVGRWHQLGMHIHWSEDPAKGNAKLWWDGVVVLDKKVQTKGPQSVYFSQPGIHRDPHSKSEDTIYFDDILCATTLEEIEIQKPNTAKSK</sequence>
<gene>
    <name evidence="1" type="ORF">BSF38_01691</name>
</gene>
<dbReference type="EMBL" id="CP019082">
    <property type="protein sequence ID" value="APW60224.1"/>
    <property type="molecule type" value="Genomic_DNA"/>
</dbReference>
<dbReference type="KEGG" id="pbor:BSF38_01691"/>
<reference evidence="2" key="1">
    <citation type="submission" date="2016-12" db="EMBL/GenBank/DDBJ databases">
        <title>Comparative genomics of four Isosphaeraceae planctomycetes: a common pool of plasmids and glycoside hydrolase genes.</title>
        <authorList>
            <person name="Ivanova A."/>
        </authorList>
    </citation>
    <scope>NUCLEOTIDE SEQUENCE [LARGE SCALE GENOMIC DNA]</scope>
    <source>
        <strain evidence="2">PX4</strain>
    </source>
</reference>
<organism evidence="1 2">
    <name type="scientific">Paludisphaera borealis</name>
    <dbReference type="NCBI Taxonomy" id="1387353"/>
    <lineage>
        <taxon>Bacteria</taxon>
        <taxon>Pseudomonadati</taxon>
        <taxon>Planctomycetota</taxon>
        <taxon>Planctomycetia</taxon>
        <taxon>Isosphaerales</taxon>
        <taxon>Isosphaeraceae</taxon>
        <taxon>Paludisphaera</taxon>
    </lineage>
</organism>
<dbReference type="Proteomes" id="UP000186309">
    <property type="component" value="Chromosome"/>
</dbReference>
<protein>
    <submittedName>
        <fullName evidence="1">Uncharacterized protein</fullName>
    </submittedName>
</protein>
<proteinExistence type="predicted"/>
<keyword evidence="2" id="KW-1185">Reference proteome</keyword>
<dbReference type="InterPro" id="IPR025975">
    <property type="entry name" value="Polysacc_lyase"/>
</dbReference>
<name>A0A1U7CMP5_9BACT</name>